<evidence type="ECO:0000256" key="1">
    <source>
        <dbReference type="SAM" id="MobiDB-lite"/>
    </source>
</evidence>
<sequence length="272" mass="30916">MIQKARTMLLGKSRDDRRPNSCPEIRVAAVVSPLSHRHMEAREELCYIRPDYLQPGHASLSDGDLKHNSMIPPPLSISKLRGGKQIIELTNGQLIAGRQSKRLSGITHEIRDNDSSQTLDTSHVTLSPQPPDEENIERRKDTEYFAEKIAQFYDFDVVYVASIDSTLLEQARPNAFATVLVAYTVPGVSLPRLVPTALYRMPVEGDGWIQDFEALPSDFQSGYRRLFDGKSVKYVFMCFARHRARYGDRESITLFEDAEWLAQAVTSRPFWI</sequence>
<dbReference type="AlphaFoldDB" id="A0A5C6SHU6"/>
<comment type="caution">
    <text evidence="2">The sequence shown here is derived from an EMBL/GenBank/DDBJ whole genome shotgun (WGS) entry which is preliminary data.</text>
</comment>
<feature type="compositionally biased region" description="Polar residues" evidence="1">
    <location>
        <begin position="115"/>
        <end position="127"/>
    </location>
</feature>
<evidence type="ECO:0000313" key="2">
    <source>
        <dbReference type="EMBL" id="TXB98046.1"/>
    </source>
</evidence>
<accession>A0A5C6SHU6</accession>
<protein>
    <submittedName>
        <fullName evidence="2">Uncharacterized protein</fullName>
    </submittedName>
</protein>
<reference evidence="2 3" key="1">
    <citation type="submission" date="2019-07" db="EMBL/GenBank/DDBJ databases">
        <title>The First High-Quality Draft Genome Sequence of the Causal Agent of the Current Panama Disease Epidemic.</title>
        <authorList>
            <person name="Warmington R.J."/>
            <person name="Kay W."/>
            <person name="Jeffries A."/>
            <person name="Bebber D."/>
            <person name="Moore K."/>
            <person name="Studholme D.J."/>
        </authorList>
    </citation>
    <scope>NUCLEOTIDE SEQUENCE [LARGE SCALE GENOMIC DNA]</scope>
    <source>
        <strain evidence="2 3">TR4</strain>
    </source>
</reference>
<dbReference type="EMBL" id="VMNF01000013">
    <property type="protein sequence ID" value="TXB98046.1"/>
    <property type="molecule type" value="Genomic_DNA"/>
</dbReference>
<feature type="region of interest" description="Disordered" evidence="1">
    <location>
        <begin position="111"/>
        <end position="135"/>
    </location>
</feature>
<dbReference type="Proteomes" id="UP000321331">
    <property type="component" value="Unassembled WGS sequence"/>
</dbReference>
<gene>
    <name evidence="2" type="ORF">FocTR4_00017084</name>
</gene>
<name>A0A5C6SHU6_FUSOC</name>
<proteinExistence type="predicted"/>
<evidence type="ECO:0000313" key="3">
    <source>
        <dbReference type="Proteomes" id="UP000321331"/>
    </source>
</evidence>
<organism evidence="2 3">
    <name type="scientific">Fusarium oxysporum f. sp. cubense</name>
    <dbReference type="NCBI Taxonomy" id="61366"/>
    <lineage>
        <taxon>Eukaryota</taxon>
        <taxon>Fungi</taxon>
        <taxon>Dikarya</taxon>
        <taxon>Ascomycota</taxon>
        <taxon>Pezizomycotina</taxon>
        <taxon>Sordariomycetes</taxon>
        <taxon>Hypocreomycetidae</taxon>
        <taxon>Hypocreales</taxon>
        <taxon>Nectriaceae</taxon>
        <taxon>Fusarium</taxon>
        <taxon>Fusarium oxysporum species complex</taxon>
    </lineage>
</organism>
<feature type="region of interest" description="Disordered" evidence="1">
    <location>
        <begin position="1"/>
        <end position="20"/>
    </location>
</feature>